<protein>
    <recommendedName>
        <fullName evidence="3">HTH luxR-type domain-containing protein</fullName>
    </recommendedName>
</protein>
<evidence type="ECO:0008006" key="3">
    <source>
        <dbReference type="Google" id="ProtNLM"/>
    </source>
</evidence>
<dbReference type="GO" id="GO:0003677">
    <property type="term" value="F:DNA binding"/>
    <property type="evidence" value="ECO:0007669"/>
    <property type="project" value="InterPro"/>
</dbReference>
<dbReference type="Proteomes" id="UP000271554">
    <property type="component" value="Chromosome"/>
</dbReference>
<sequence length="223" mass="23895">MNDEPMVTLHGERALIDRAGHLFAGVRHEFLVAAADPLTWSAGVRTAFAAGLRPATEPGGLALRKLYTPEALPDARAERRLTRMAAGGAHIRICSAPLGQETIVLDRRVAILAGAPGAGPRTYTVIRTPDVVAGLRSLVQAAWEASPDLDAHLLRRAPVLGADARRILRTLGAGHTDEAASRHLGMSLRTYRRRVAELMEMLGATSRFQAGLRARELEGGHVG</sequence>
<reference evidence="1 2" key="1">
    <citation type="submission" date="2018-10" db="EMBL/GenBank/DDBJ databases">
        <title>Relationship between Morphology and Antimicrobial Activity in Streptomyces.</title>
        <authorList>
            <person name="Kang H.J."/>
            <person name="Kim S.B."/>
        </authorList>
    </citation>
    <scope>NUCLEOTIDE SEQUENCE [LARGE SCALE GENOMIC DNA]</scope>
    <source>
        <strain evidence="1 2">BH38</strain>
    </source>
</reference>
<dbReference type="AlphaFoldDB" id="A0A387HMI5"/>
<dbReference type="InterPro" id="IPR016032">
    <property type="entry name" value="Sig_transdc_resp-reg_C-effctor"/>
</dbReference>
<proteinExistence type="predicted"/>
<gene>
    <name evidence="1" type="ORF">DWB77_04186</name>
</gene>
<dbReference type="KEGG" id="shun:DWB77_04186"/>
<keyword evidence="2" id="KW-1185">Reference proteome</keyword>
<organism evidence="1 2">
    <name type="scientific">Streptomyces hundungensis</name>
    <dbReference type="NCBI Taxonomy" id="1077946"/>
    <lineage>
        <taxon>Bacteria</taxon>
        <taxon>Bacillati</taxon>
        <taxon>Actinomycetota</taxon>
        <taxon>Actinomycetes</taxon>
        <taxon>Kitasatosporales</taxon>
        <taxon>Streptomycetaceae</taxon>
        <taxon>Streptomyces</taxon>
    </lineage>
</organism>
<dbReference type="RefSeq" id="WP_120722671.1">
    <property type="nucleotide sequence ID" value="NZ_CP032698.1"/>
</dbReference>
<dbReference type="Gene3D" id="1.10.10.10">
    <property type="entry name" value="Winged helix-like DNA-binding domain superfamily/Winged helix DNA-binding domain"/>
    <property type="match status" value="1"/>
</dbReference>
<name>A0A387HMI5_9ACTN</name>
<dbReference type="InterPro" id="IPR036388">
    <property type="entry name" value="WH-like_DNA-bd_sf"/>
</dbReference>
<dbReference type="OrthoDB" id="4266042at2"/>
<evidence type="ECO:0000313" key="1">
    <source>
        <dbReference type="EMBL" id="AYG82018.1"/>
    </source>
</evidence>
<dbReference type="EMBL" id="CP032698">
    <property type="protein sequence ID" value="AYG82018.1"/>
    <property type="molecule type" value="Genomic_DNA"/>
</dbReference>
<evidence type="ECO:0000313" key="2">
    <source>
        <dbReference type="Proteomes" id="UP000271554"/>
    </source>
</evidence>
<dbReference type="SUPFAM" id="SSF46894">
    <property type="entry name" value="C-terminal effector domain of the bipartite response regulators"/>
    <property type="match status" value="1"/>
</dbReference>
<accession>A0A387HMI5</accession>
<dbReference type="GO" id="GO:0006355">
    <property type="term" value="P:regulation of DNA-templated transcription"/>
    <property type="evidence" value="ECO:0007669"/>
    <property type="project" value="InterPro"/>
</dbReference>